<gene>
    <name evidence="2" type="ORF">Fmac_018343</name>
</gene>
<evidence type="ECO:0000313" key="3">
    <source>
        <dbReference type="Proteomes" id="UP001603857"/>
    </source>
</evidence>
<feature type="compositionally biased region" description="Basic residues" evidence="1">
    <location>
        <begin position="166"/>
        <end position="181"/>
    </location>
</feature>
<sequence>MKYSTWRAYLITRQNTQLPPAGSSLKALPGKSVNSFTRPSVHWHYGHQPIGRVKGGSCRHPILSRTPNKPKKHMKRRRNHLMKTLNLWMTSGVMVETYVDDQTYVSYVFEPFIYDLEIITKLHLSPSSITPNTSLKSQKKPTPTPTTTHQNPPPPPKPQQSEASRPKPKITLKRKLPAVAD</sequence>
<evidence type="ECO:0000256" key="1">
    <source>
        <dbReference type="SAM" id="MobiDB-lite"/>
    </source>
</evidence>
<dbReference type="Proteomes" id="UP001603857">
    <property type="component" value="Unassembled WGS sequence"/>
</dbReference>
<dbReference type="EMBL" id="JBGMDY010000006">
    <property type="protein sequence ID" value="KAL2330762.1"/>
    <property type="molecule type" value="Genomic_DNA"/>
</dbReference>
<protein>
    <submittedName>
        <fullName evidence="2">Uncharacterized protein</fullName>
    </submittedName>
</protein>
<evidence type="ECO:0000313" key="2">
    <source>
        <dbReference type="EMBL" id="KAL2330762.1"/>
    </source>
</evidence>
<dbReference type="AlphaFoldDB" id="A0ABD1M4Q1"/>
<reference evidence="2 3" key="1">
    <citation type="submission" date="2024-08" db="EMBL/GenBank/DDBJ databases">
        <title>Insights into the chromosomal genome structure of Flemingia macrophylla.</title>
        <authorList>
            <person name="Ding Y."/>
            <person name="Zhao Y."/>
            <person name="Bi W."/>
            <person name="Wu M."/>
            <person name="Zhao G."/>
            <person name="Gong Y."/>
            <person name="Li W."/>
            <person name="Zhang P."/>
        </authorList>
    </citation>
    <scope>NUCLEOTIDE SEQUENCE [LARGE SCALE GENOMIC DNA]</scope>
    <source>
        <strain evidence="2">DYQJB</strain>
        <tissue evidence="2">Leaf</tissue>
    </source>
</reference>
<feature type="region of interest" description="Disordered" evidence="1">
    <location>
        <begin position="127"/>
        <end position="181"/>
    </location>
</feature>
<accession>A0ABD1M4Q1</accession>
<feature type="region of interest" description="Disordered" evidence="1">
    <location>
        <begin position="54"/>
        <end position="76"/>
    </location>
</feature>
<comment type="caution">
    <text evidence="2">The sequence shown here is derived from an EMBL/GenBank/DDBJ whole genome shotgun (WGS) entry which is preliminary data.</text>
</comment>
<proteinExistence type="predicted"/>
<name>A0ABD1M4Q1_9FABA</name>
<keyword evidence="3" id="KW-1185">Reference proteome</keyword>
<organism evidence="2 3">
    <name type="scientific">Flemingia macrophylla</name>
    <dbReference type="NCBI Taxonomy" id="520843"/>
    <lineage>
        <taxon>Eukaryota</taxon>
        <taxon>Viridiplantae</taxon>
        <taxon>Streptophyta</taxon>
        <taxon>Embryophyta</taxon>
        <taxon>Tracheophyta</taxon>
        <taxon>Spermatophyta</taxon>
        <taxon>Magnoliopsida</taxon>
        <taxon>eudicotyledons</taxon>
        <taxon>Gunneridae</taxon>
        <taxon>Pentapetalae</taxon>
        <taxon>rosids</taxon>
        <taxon>fabids</taxon>
        <taxon>Fabales</taxon>
        <taxon>Fabaceae</taxon>
        <taxon>Papilionoideae</taxon>
        <taxon>50 kb inversion clade</taxon>
        <taxon>NPAAA clade</taxon>
        <taxon>indigoferoid/millettioid clade</taxon>
        <taxon>Phaseoleae</taxon>
        <taxon>Flemingia</taxon>
    </lineage>
</organism>